<dbReference type="EMBL" id="FOAB01000003">
    <property type="protein sequence ID" value="SEL10885.1"/>
    <property type="molecule type" value="Genomic_DNA"/>
</dbReference>
<comment type="catalytic activity">
    <reaction evidence="3">
        <text>L-aspartate + L-glutamine + ATP + H2O = L-asparagine + L-glutamate + AMP + diphosphate + H(+)</text>
        <dbReference type="Rhea" id="RHEA:12228"/>
        <dbReference type="ChEBI" id="CHEBI:15377"/>
        <dbReference type="ChEBI" id="CHEBI:15378"/>
        <dbReference type="ChEBI" id="CHEBI:29985"/>
        <dbReference type="ChEBI" id="CHEBI:29991"/>
        <dbReference type="ChEBI" id="CHEBI:30616"/>
        <dbReference type="ChEBI" id="CHEBI:33019"/>
        <dbReference type="ChEBI" id="CHEBI:58048"/>
        <dbReference type="ChEBI" id="CHEBI:58359"/>
        <dbReference type="ChEBI" id="CHEBI:456215"/>
        <dbReference type="EC" id="6.3.5.4"/>
    </reaction>
</comment>
<evidence type="ECO:0000313" key="5">
    <source>
        <dbReference type="Proteomes" id="UP000198521"/>
    </source>
</evidence>
<dbReference type="EC" id="6.3.5.4" evidence="2"/>
<evidence type="ECO:0000256" key="2">
    <source>
        <dbReference type="ARBA" id="ARBA00012737"/>
    </source>
</evidence>
<keyword evidence="5" id="KW-1185">Reference proteome</keyword>
<dbReference type="Gene3D" id="3.40.50.620">
    <property type="entry name" value="HUPs"/>
    <property type="match status" value="1"/>
</dbReference>
<accession>A0A1H7MJN3</accession>
<dbReference type="Proteomes" id="UP000198521">
    <property type="component" value="Unassembled WGS sequence"/>
</dbReference>
<proteinExistence type="predicted"/>
<dbReference type="PANTHER" id="PTHR43284">
    <property type="entry name" value="ASPARAGINE SYNTHETASE (GLUTAMINE-HYDROLYZING)"/>
    <property type="match status" value="1"/>
</dbReference>
<name>A0A1H7MJN3_AQUAM</name>
<protein>
    <recommendedName>
        <fullName evidence="2">asparagine synthase (glutamine-hydrolyzing)</fullName>
        <ecNumber evidence="2">6.3.5.4</ecNumber>
    </recommendedName>
</protein>
<evidence type="ECO:0000313" key="4">
    <source>
        <dbReference type="EMBL" id="SEL10885.1"/>
    </source>
</evidence>
<organism evidence="4 5">
    <name type="scientific">Aquimarina amphilecti</name>
    <dbReference type="NCBI Taxonomy" id="1038014"/>
    <lineage>
        <taxon>Bacteria</taxon>
        <taxon>Pseudomonadati</taxon>
        <taxon>Bacteroidota</taxon>
        <taxon>Flavobacteriia</taxon>
        <taxon>Flavobacteriales</taxon>
        <taxon>Flavobacteriaceae</taxon>
        <taxon>Aquimarina</taxon>
    </lineage>
</organism>
<dbReference type="PANTHER" id="PTHR43284:SF1">
    <property type="entry name" value="ASPARAGINE SYNTHETASE"/>
    <property type="match status" value="1"/>
</dbReference>
<dbReference type="STRING" id="1038014.SAMN04487910_1744"/>
<dbReference type="GO" id="GO:0004066">
    <property type="term" value="F:asparagine synthase (glutamine-hydrolyzing) activity"/>
    <property type="evidence" value="ECO:0007669"/>
    <property type="project" value="UniProtKB-EC"/>
</dbReference>
<reference evidence="4 5" key="1">
    <citation type="submission" date="2016-10" db="EMBL/GenBank/DDBJ databases">
        <authorList>
            <person name="de Groot N.N."/>
        </authorList>
    </citation>
    <scope>NUCLEOTIDE SEQUENCE [LARGE SCALE GENOMIC DNA]</scope>
    <source>
        <strain evidence="4 5">DSM 25232</strain>
    </source>
</reference>
<evidence type="ECO:0000256" key="3">
    <source>
        <dbReference type="ARBA" id="ARBA00048741"/>
    </source>
</evidence>
<dbReference type="InterPro" id="IPR014729">
    <property type="entry name" value="Rossmann-like_a/b/a_fold"/>
</dbReference>
<dbReference type="AlphaFoldDB" id="A0A1H7MJN3"/>
<dbReference type="InterPro" id="IPR051786">
    <property type="entry name" value="ASN_synthetase/amidase"/>
</dbReference>
<sequence>MDHFIISKSKDKLPKEHQLKLTDAWYLNIDGEKYEEYLEGDVRILVFGDYIGTKEQLFTIDVNQIPKLKGNFYAIVIEENHLKIYSSFLNVLPLYHTSDFEYISSSIEYIRKKSDKKFEMDKKFILESLLFNYGFFNRTLYKGIELAPCHCFLELTKEKSTIKKHFDTVSLFTKEPYKGSKTADKISALFIETAKEYFPKDTFDIAFTSGFDGRTLVSCATHFDKKFNTFSFGKLENEDVAIPKENAKDINIPYQYFDLGGKEYIKKHYIENANEYNSLYPSGNGLIYSHFLYSTKEIAKKSKYLISGVVGSELFRALHLTGAVTSQALVDIFTSTTADEIRDRILKAKPLLIINREDFAEELEELIEELINYKESIPKDLTPNQQFYTFVFEEIFRKFFGQWIYIQMSYIKVRTPFLDYTFIKELLKTQYAGANNDFFTENPLKRMKGQYIYADIIKKTNTQIYHQKTGKGYRPKDVREPFGLFNILFPFIKKRLKRKVKQTNLDNLGIISGTLAQHNNFKNLIQETEWIDQKYILNILDRLSPYTNEKERDTLLMTISLISALKQKSNQSNKYLLNE</sequence>
<gene>
    <name evidence="4" type="ORF">SAMN04487910_1744</name>
</gene>
<comment type="pathway">
    <text evidence="1">Amino-acid biosynthesis; L-asparagine biosynthesis; L-asparagine from L-aspartate (L-Gln route): step 1/1.</text>
</comment>
<dbReference type="RefSeq" id="WP_170837042.1">
    <property type="nucleotide sequence ID" value="NZ_FOAB01000003.1"/>
</dbReference>
<evidence type="ECO:0000256" key="1">
    <source>
        <dbReference type="ARBA" id="ARBA00005187"/>
    </source>
</evidence>
<dbReference type="SUPFAM" id="SSF52402">
    <property type="entry name" value="Adenine nucleotide alpha hydrolases-like"/>
    <property type="match status" value="1"/>
</dbReference>